<dbReference type="Proteomes" id="UP000481153">
    <property type="component" value="Unassembled WGS sequence"/>
</dbReference>
<sequence length="193" mass="22118">MDASPRSSTHETQQPPAATTDDACYRLIAQIILKETESGRDNKGHVFGLQVFQASSFISLKEKLWSFVFDYVQPLAHYTGLPKVWSIQTTPPSIADFDTYVSFKLNKQVIPTEDKLKKRLLKNKNETLSVLIYKWGLNIRSTSDLMEFRKACIDPVSVDRAGAADEQQQQEIVEQLRAYWGEHYEALDATWRM</sequence>
<dbReference type="AlphaFoldDB" id="A0A6G0WHI0"/>
<accession>A0A6G0WHI0</accession>
<comment type="caution">
    <text evidence="1">The sequence shown here is derived from an EMBL/GenBank/DDBJ whole genome shotgun (WGS) entry which is preliminary data.</text>
</comment>
<dbReference type="VEuPathDB" id="FungiDB:AeMF1_008692"/>
<keyword evidence="2" id="KW-1185">Reference proteome</keyword>
<gene>
    <name evidence="1" type="ORF">Ae201684_015151</name>
</gene>
<proteinExistence type="predicted"/>
<reference evidence="1 2" key="1">
    <citation type="submission" date="2019-07" db="EMBL/GenBank/DDBJ databases">
        <title>Genomics analysis of Aphanomyces spp. identifies a new class of oomycete effector associated with host adaptation.</title>
        <authorList>
            <person name="Gaulin E."/>
        </authorList>
    </citation>
    <scope>NUCLEOTIDE SEQUENCE [LARGE SCALE GENOMIC DNA]</scope>
    <source>
        <strain evidence="1 2">ATCC 201684</strain>
    </source>
</reference>
<organism evidence="1 2">
    <name type="scientific">Aphanomyces euteiches</name>
    <dbReference type="NCBI Taxonomy" id="100861"/>
    <lineage>
        <taxon>Eukaryota</taxon>
        <taxon>Sar</taxon>
        <taxon>Stramenopiles</taxon>
        <taxon>Oomycota</taxon>
        <taxon>Saprolegniomycetes</taxon>
        <taxon>Saprolegniales</taxon>
        <taxon>Verrucalvaceae</taxon>
        <taxon>Aphanomyces</taxon>
    </lineage>
</organism>
<protein>
    <submittedName>
        <fullName evidence="1">Uncharacterized protein</fullName>
    </submittedName>
</protein>
<name>A0A6G0WHI0_9STRA</name>
<evidence type="ECO:0000313" key="1">
    <source>
        <dbReference type="EMBL" id="KAF0726651.1"/>
    </source>
</evidence>
<dbReference type="EMBL" id="VJMJ01000211">
    <property type="protein sequence ID" value="KAF0726651.1"/>
    <property type="molecule type" value="Genomic_DNA"/>
</dbReference>
<evidence type="ECO:0000313" key="2">
    <source>
        <dbReference type="Proteomes" id="UP000481153"/>
    </source>
</evidence>